<keyword evidence="3 6" id="KW-0812">Transmembrane</keyword>
<feature type="non-terminal residue" evidence="8">
    <location>
        <position position="1"/>
    </location>
</feature>
<feature type="transmembrane region" description="Helical" evidence="6">
    <location>
        <begin position="225"/>
        <end position="247"/>
    </location>
</feature>
<gene>
    <name evidence="8" type="ORF">B1B_00020</name>
</gene>
<feature type="transmembrane region" description="Helical" evidence="6">
    <location>
        <begin position="254"/>
        <end position="277"/>
    </location>
</feature>
<dbReference type="PANTHER" id="PTHR43124:SF3">
    <property type="entry name" value="CHLORAMPHENICOL EFFLUX PUMP RV0191"/>
    <property type="match status" value="1"/>
</dbReference>
<accession>T1CE43</accession>
<evidence type="ECO:0000256" key="2">
    <source>
        <dbReference type="ARBA" id="ARBA00022475"/>
    </source>
</evidence>
<feature type="transmembrane region" description="Helical" evidence="6">
    <location>
        <begin position="84"/>
        <end position="104"/>
    </location>
</feature>
<feature type="non-terminal residue" evidence="8">
    <location>
        <position position="280"/>
    </location>
</feature>
<organism evidence="8">
    <name type="scientific">mine drainage metagenome</name>
    <dbReference type="NCBI Taxonomy" id="410659"/>
    <lineage>
        <taxon>unclassified sequences</taxon>
        <taxon>metagenomes</taxon>
        <taxon>ecological metagenomes</taxon>
    </lineage>
</organism>
<feature type="transmembrane region" description="Helical" evidence="6">
    <location>
        <begin position="141"/>
        <end position="162"/>
    </location>
</feature>
<evidence type="ECO:0000313" key="8">
    <source>
        <dbReference type="EMBL" id="EQD79803.1"/>
    </source>
</evidence>
<dbReference type="SUPFAM" id="SSF103473">
    <property type="entry name" value="MFS general substrate transporter"/>
    <property type="match status" value="1"/>
</dbReference>
<dbReference type="GO" id="GO:0022857">
    <property type="term" value="F:transmembrane transporter activity"/>
    <property type="evidence" value="ECO:0007669"/>
    <property type="project" value="InterPro"/>
</dbReference>
<dbReference type="GO" id="GO:0005886">
    <property type="term" value="C:plasma membrane"/>
    <property type="evidence" value="ECO:0007669"/>
    <property type="project" value="UniProtKB-SubCell"/>
</dbReference>
<feature type="transmembrane region" description="Helical" evidence="6">
    <location>
        <begin position="188"/>
        <end position="213"/>
    </location>
</feature>
<protein>
    <submittedName>
        <fullName evidence="8">Major facilitator superfamily MFS-1</fullName>
    </submittedName>
</protein>
<dbReference type="Pfam" id="PF07690">
    <property type="entry name" value="MFS_1"/>
    <property type="match status" value="1"/>
</dbReference>
<sequence length="280" mass="30117">AMNWYDISPGLIYIQKAFALTQVQLGILLTVFYIGVGIFQIPAGYISTRIGNRNTATIGILGIGIASLISAASPTYFVLAGSRFFAGMFSAMFFSPAIGTLRSATTDASYNFHVNFFNGSFNLGAGIGIGGWEVIDRLSSFRMGFLVAGIITIAAGITYYIGLREVSEEKIKLTPTRNLINVLLNRSVWIYAIAGTASVISENVAAQIVVYYMERGLGIPTGLASISGTLFLLFGFVGGIVGGLLIGKFRSVKVFFVITTTLTSTLMIALAFFTNIYEIY</sequence>
<feature type="transmembrane region" description="Helical" evidence="6">
    <location>
        <begin position="116"/>
        <end position="135"/>
    </location>
</feature>
<dbReference type="InterPro" id="IPR036259">
    <property type="entry name" value="MFS_trans_sf"/>
</dbReference>
<dbReference type="Gene3D" id="1.20.1250.20">
    <property type="entry name" value="MFS general substrate transporter like domains"/>
    <property type="match status" value="1"/>
</dbReference>
<keyword evidence="2" id="KW-1003">Cell membrane</keyword>
<evidence type="ECO:0000256" key="3">
    <source>
        <dbReference type="ARBA" id="ARBA00022692"/>
    </source>
</evidence>
<dbReference type="CDD" id="cd06174">
    <property type="entry name" value="MFS"/>
    <property type="match status" value="1"/>
</dbReference>
<reference evidence="8" key="1">
    <citation type="submission" date="2013-08" db="EMBL/GenBank/DDBJ databases">
        <authorList>
            <person name="Mendez C."/>
            <person name="Richter M."/>
            <person name="Ferrer M."/>
            <person name="Sanchez J."/>
        </authorList>
    </citation>
    <scope>NUCLEOTIDE SEQUENCE</scope>
</reference>
<feature type="transmembrane region" description="Helical" evidence="6">
    <location>
        <begin position="25"/>
        <end position="46"/>
    </location>
</feature>
<keyword evidence="5 6" id="KW-0472">Membrane</keyword>
<dbReference type="PROSITE" id="PS50850">
    <property type="entry name" value="MFS"/>
    <property type="match status" value="1"/>
</dbReference>
<comment type="caution">
    <text evidence="8">The sequence shown here is derived from an EMBL/GenBank/DDBJ whole genome shotgun (WGS) entry which is preliminary data.</text>
</comment>
<evidence type="ECO:0000256" key="6">
    <source>
        <dbReference type="SAM" id="Phobius"/>
    </source>
</evidence>
<dbReference type="InterPro" id="IPR011701">
    <property type="entry name" value="MFS"/>
</dbReference>
<feature type="transmembrane region" description="Helical" evidence="6">
    <location>
        <begin position="58"/>
        <end position="78"/>
    </location>
</feature>
<evidence type="ECO:0000256" key="5">
    <source>
        <dbReference type="ARBA" id="ARBA00023136"/>
    </source>
</evidence>
<evidence type="ECO:0000259" key="7">
    <source>
        <dbReference type="PROSITE" id="PS50850"/>
    </source>
</evidence>
<dbReference type="EMBL" id="AUZY01000013">
    <property type="protein sequence ID" value="EQD79803.1"/>
    <property type="molecule type" value="Genomic_DNA"/>
</dbReference>
<dbReference type="AlphaFoldDB" id="T1CE43"/>
<evidence type="ECO:0000256" key="4">
    <source>
        <dbReference type="ARBA" id="ARBA00022989"/>
    </source>
</evidence>
<dbReference type="PANTHER" id="PTHR43124">
    <property type="entry name" value="PURINE EFFLUX PUMP PBUE"/>
    <property type="match status" value="1"/>
</dbReference>
<proteinExistence type="predicted"/>
<name>T1CE43_9ZZZZ</name>
<feature type="domain" description="Major facilitator superfamily (MFS) profile" evidence="7">
    <location>
        <begin position="1"/>
        <end position="280"/>
    </location>
</feature>
<comment type="subcellular location">
    <subcellularLocation>
        <location evidence="1">Cell membrane</location>
        <topology evidence="1">Multi-pass membrane protein</topology>
    </subcellularLocation>
</comment>
<dbReference type="InterPro" id="IPR050189">
    <property type="entry name" value="MFS_Efflux_Transporters"/>
</dbReference>
<keyword evidence="4 6" id="KW-1133">Transmembrane helix</keyword>
<dbReference type="InterPro" id="IPR020846">
    <property type="entry name" value="MFS_dom"/>
</dbReference>
<evidence type="ECO:0000256" key="1">
    <source>
        <dbReference type="ARBA" id="ARBA00004651"/>
    </source>
</evidence>
<reference evidence="8" key="2">
    <citation type="journal article" date="2014" name="ISME J.">
        <title>Microbial stratification in low pH oxic and suboxic macroscopic growths along an acid mine drainage.</title>
        <authorList>
            <person name="Mendez-Garcia C."/>
            <person name="Mesa V."/>
            <person name="Sprenger R.R."/>
            <person name="Richter M."/>
            <person name="Diez M.S."/>
            <person name="Solano J."/>
            <person name="Bargiela R."/>
            <person name="Golyshina O.V."/>
            <person name="Manteca A."/>
            <person name="Ramos J.L."/>
            <person name="Gallego J.R."/>
            <person name="Llorente I."/>
            <person name="Martins Dos Santos V.A."/>
            <person name="Jensen O.N."/>
            <person name="Pelaez A.I."/>
            <person name="Sanchez J."/>
            <person name="Ferrer M."/>
        </authorList>
    </citation>
    <scope>NUCLEOTIDE SEQUENCE</scope>
</reference>